<reference evidence="8" key="1">
    <citation type="journal article" date="2014" name="Int. J. Syst. Evol. Microbiol.">
        <title>Complete genome sequence of Corynebacterium casei LMG S-19264T (=DSM 44701T), isolated from a smear-ripened cheese.</title>
        <authorList>
            <consortium name="US DOE Joint Genome Institute (JGI-PGF)"/>
            <person name="Walter F."/>
            <person name="Albersmeier A."/>
            <person name="Kalinowski J."/>
            <person name="Ruckert C."/>
        </authorList>
    </citation>
    <scope>NUCLEOTIDE SEQUENCE</scope>
    <source>
        <strain evidence="8">CGMCC 4.7201</strain>
    </source>
</reference>
<dbReference type="GO" id="GO:0022857">
    <property type="term" value="F:transmembrane transporter activity"/>
    <property type="evidence" value="ECO:0007669"/>
    <property type="project" value="InterPro"/>
</dbReference>
<feature type="transmembrane region" description="Helical" evidence="7">
    <location>
        <begin position="41"/>
        <end position="62"/>
    </location>
</feature>
<organism evidence="8 9">
    <name type="scientific">Wenjunlia tyrosinilytica</name>
    <dbReference type="NCBI Taxonomy" id="1544741"/>
    <lineage>
        <taxon>Bacteria</taxon>
        <taxon>Bacillati</taxon>
        <taxon>Actinomycetota</taxon>
        <taxon>Actinomycetes</taxon>
        <taxon>Kitasatosporales</taxon>
        <taxon>Streptomycetaceae</taxon>
        <taxon>Wenjunlia</taxon>
    </lineage>
</organism>
<comment type="caution">
    <text evidence="8">The sequence shown here is derived from an EMBL/GenBank/DDBJ whole genome shotgun (WGS) entry which is preliminary data.</text>
</comment>
<comment type="subcellular location">
    <subcellularLocation>
        <location evidence="1">Cell membrane</location>
        <topology evidence="1">Multi-pass membrane protein</topology>
    </subcellularLocation>
</comment>
<feature type="transmembrane region" description="Helical" evidence="7">
    <location>
        <begin position="347"/>
        <end position="372"/>
    </location>
</feature>
<feature type="transmembrane region" description="Helical" evidence="7">
    <location>
        <begin position="74"/>
        <end position="92"/>
    </location>
</feature>
<dbReference type="InterPro" id="IPR011701">
    <property type="entry name" value="MFS"/>
</dbReference>
<keyword evidence="2" id="KW-0813">Transport</keyword>
<dbReference type="Pfam" id="PF07690">
    <property type="entry name" value="MFS_1"/>
    <property type="match status" value="1"/>
</dbReference>
<keyword evidence="3" id="KW-1003">Cell membrane</keyword>
<evidence type="ECO:0000256" key="5">
    <source>
        <dbReference type="ARBA" id="ARBA00022989"/>
    </source>
</evidence>
<proteinExistence type="predicted"/>
<dbReference type="RefSeq" id="WP_189133747.1">
    <property type="nucleotide sequence ID" value="NZ_BMMS01000021.1"/>
</dbReference>
<dbReference type="AlphaFoldDB" id="A0A917ZTU5"/>
<dbReference type="EMBL" id="BMMS01000021">
    <property type="protein sequence ID" value="GGO93677.1"/>
    <property type="molecule type" value="Genomic_DNA"/>
</dbReference>
<keyword evidence="9" id="KW-1185">Reference proteome</keyword>
<dbReference type="InterPro" id="IPR036259">
    <property type="entry name" value="MFS_trans_sf"/>
</dbReference>
<dbReference type="PANTHER" id="PTHR43266:SF2">
    <property type="entry name" value="MAJOR FACILITATOR SUPERFAMILY (MFS) PROFILE DOMAIN-CONTAINING PROTEIN"/>
    <property type="match status" value="1"/>
</dbReference>
<evidence type="ECO:0000256" key="4">
    <source>
        <dbReference type="ARBA" id="ARBA00022692"/>
    </source>
</evidence>
<feature type="transmembrane region" description="Helical" evidence="7">
    <location>
        <begin position="260"/>
        <end position="280"/>
    </location>
</feature>
<evidence type="ECO:0000313" key="8">
    <source>
        <dbReference type="EMBL" id="GGO93677.1"/>
    </source>
</evidence>
<feature type="transmembrane region" description="Helical" evidence="7">
    <location>
        <begin position="98"/>
        <end position="118"/>
    </location>
</feature>
<dbReference type="SUPFAM" id="SSF103473">
    <property type="entry name" value="MFS general substrate transporter"/>
    <property type="match status" value="1"/>
</dbReference>
<feature type="transmembrane region" description="Helical" evidence="7">
    <location>
        <begin position="378"/>
        <end position="399"/>
    </location>
</feature>
<evidence type="ECO:0000256" key="2">
    <source>
        <dbReference type="ARBA" id="ARBA00022448"/>
    </source>
</evidence>
<feature type="transmembrane region" description="Helical" evidence="7">
    <location>
        <begin position="165"/>
        <end position="184"/>
    </location>
</feature>
<dbReference type="Proteomes" id="UP000641932">
    <property type="component" value="Unassembled WGS sequence"/>
</dbReference>
<dbReference type="Gene3D" id="1.20.1250.20">
    <property type="entry name" value="MFS general substrate transporter like domains"/>
    <property type="match status" value="1"/>
</dbReference>
<evidence type="ECO:0000256" key="7">
    <source>
        <dbReference type="SAM" id="Phobius"/>
    </source>
</evidence>
<dbReference type="PANTHER" id="PTHR43266">
    <property type="entry name" value="MACROLIDE-EFFLUX PROTEIN"/>
    <property type="match status" value="1"/>
</dbReference>
<evidence type="ECO:0000256" key="3">
    <source>
        <dbReference type="ARBA" id="ARBA00022475"/>
    </source>
</evidence>
<protein>
    <submittedName>
        <fullName evidence="8">MFS transporter</fullName>
    </submittedName>
</protein>
<feature type="transmembrane region" description="Helical" evidence="7">
    <location>
        <begin position="222"/>
        <end position="240"/>
    </location>
</feature>
<accession>A0A917ZTU5</accession>
<evidence type="ECO:0000256" key="6">
    <source>
        <dbReference type="ARBA" id="ARBA00023136"/>
    </source>
</evidence>
<feature type="transmembrane region" description="Helical" evidence="7">
    <location>
        <begin position="138"/>
        <end position="159"/>
    </location>
</feature>
<keyword evidence="6 7" id="KW-0472">Membrane</keyword>
<name>A0A917ZTU5_9ACTN</name>
<evidence type="ECO:0000313" key="9">
    <source>
        <dbReference type="Proteomes" id="UP000641932"/>
    </source>
</evidence>
<reference evidence="8" key="2">
    <citation type="submission" date="2020-09" db="EMBL/GenBank/DDBJ databases">
        <authorList>
            <person name="Sun Q."/>
            <person name="Zhou Y."/>
        </authorList>
    </citation>
    <scope>NUCLEOTIDE SEQUENCE</scope>
    <source>
        <strain evidence="8">CGMCC 4.7201</strain>
    </source>
</reference>
<sequence length="428" mass="46659">MKLYLHRNFLLSFAASFISLFGSKLLMISYVAYVYRESGSATLAAVVFAADWTANLFIGLLGAQYIDRQNAKQLLVWLNVVAAGVTLVFLGFSDPDLFAYAIGIIFARALLNSAVNNARVKALVQFFTKKETDLFSPVFNASLPIAMAVAAATGAFILKFVEFNVVVYIDSATFLTAAALMLLVKPNEERTRESIRTARGAAETKLRGIRNAFGIIARDESIASAVFYIILSVTAFQATYETLITVIPQVWYGKGESGTALFFTFESVAVMTGVFLYQYLNRRGFITDRNERTLNLAVVVVITALYALVPLFEGNVYLCLVAFSLMVVGGELIWVHQFKQMIAKAPAAKVSSVLGLQTAMGYSLMGVFATVFSWGLDGLGIGSTIYVNIALVALLVAGWELPRRARRIEPATQETAAQEPAEPAVRAA</sequence>
<feature type="transmembrane region" description="Helical" evidence="7">
    <location>
        <begin position="315"/>
        <end position="335"/>
    </location>
</feature>
<feature type="transmembrane region" description="Helical" evidence="7">
    <location>
        <begin position="9"/>
        <end position="35"/>
    </location>
</feature>
<keyword evidence="4 7" id="KW-0812">Transmembrane</keyword>
<keyword evidence="5 7" id="KW-1133">Transmembrane helix</keyword>
<feature type="transmembrane region" description="Helical" evidence="7">
    <location>
        <begin position="292"/>
        <end position="309"/>
    </location>
</feature>
<evidence type="ECO:0000256" key="1">
    <source>
        <dbReference type="ARBA" id="ARBA00004651"/>
    </source>
</evidence>
<gene>
    <name evidence="8" type="primary">cme</name>
    <name evidence="8" type="ORF">GCM10012280_46740</name>
</gene>
<dbReference type="GO" id="GO:0005886">
    <property type="term" value="C:plasma membrane"/>
    <property type="evidence" value="ECO:0007669"/>
    <property type="project" value="UniProtKB-SubCell"/>
</dbReference>